<evidence type="ECO:0000256" key="2">
    <source>
        <dbReference type="ARBA" id="ARBA00004456"/>
    </source>
</evidence>
<evidence type="ECO:0000256" key="4">
    <source>
        <dbReference type="ARBA" id="ARBA00022723"/>
    </source>
</evidence>
<comment type="caution">
    <text evidence="13">The sequence shown here is derived from an EMBL/GenBank/DDBJ whole genome shotgun (WGS) entry which is preliminary data.</text>
</comment>
<keyword evidence="8" id="KW-0186">Copper</keyword>
<dbReference type="GO" id="GO:0004097">
    <property type="term" value="F:catechol oxidase activity"/>
    <property type="evidence" value="ECO:0007669"/>
    <property type="project" value="InterPro"/>
</dbReference>
<evidence type="ECO:0000259" key="12">
    <source>
        <dbReference type="PROSITE" id="PS00498"/>
    </source>
</evidence>
<keyword evidence="5" id="KW-0883">Thioether bond</keyword>
<feature type="domain" description="Tyrosinase copper-binding" evidence="11">
    <location>
        <begin position="199"/>
        <end position="216"/>
    </location>
</feature>
<feature type="domain" description="Tyrosinase copper-binding" evidence="12">
    <location>
        <begin position="357"/>
        <end position="368"/>
    </location>
</feature>
<comment type="cofactor">
    <cofactor evidence="1">
        <name>Cu(2+)</name>
        <dbReference type="ChEBI" id="CHEBI:29036"/>
    </cofactor>
</comment>
<evidence type="ECO:0000313" key="13">
    <source>
        <dbReference type="EMBL" id="RXH99245.1"/>
    </source>
</evidence>
<keyword evidence="7" id="KW-0560">Oxidoreductase</keyword>
<evidence type="ECO:0000313" key="14">
    <source>
        <dbReference type="Proteomes" id="UP000290289"/>
    </source>
</evidence>
<evidence type="ECO:0000259" key="11">
    <source>
        <dbReference type="PROSITE" id="PS00497"/>
    </source>
</evidence>
<evidence type="ECO:0000256" key="5">
    <source>
        <dbReference type="ARBA" id="ARBA00022784"/>
    </source>
</evidence>
<protein>
    <recommendedName>
        <fullName evidence="11 12">Tyrosinase copper-binding domain-containing protein</fullName>
    </recommendedName>
</protein>
<dbReference type="Pfam" id="PF12143">
    <property type="entry name" value="PPO1_KFDV"/>
    <property type="match status" value="2"/>
</dbReference>
<accession>A0A498JVN7</accession>
<dbReference type="PROSITE" id="PS00498">
    <property type="entry name" value="TYROSINASE_2"/>
    <property type="match status" value="1"/>
</dbReference>
<dbReference type="EMBL" id="RDQH01000331">
    <property type="protein sequence ID" value="RXH99245.1"/>
    <property type="molecule type" value="Genomic_DNA"/>
</dbReference>
<keyword evidence="9" id="KW-0793">Thylakoid</keyword>
<dbReference type="STRING" id="3750.A0A498JVN7"/>
<dbReference type="AlphaFoldDB" id="A0A498JVN7"/>
<organism evidence="13 14">
    <name type="scientific">Malus domestica</name>
    <name type="common">Apple</name>
    <name type="synonym">Pyrus malus</name>
    <dbReference type="NCBI Taxonomy" id="3750"/>
    <lineage>
        <taxon>Eukaryota</taxon>
        <taxon>Viridiplantae</taxon>
        <taxon>Streptophyta</taxon>
        <taxon>Embryophyta</taxon>
        <taxon>Tracheophyta</taxon>
        <taxon>Spermatophyta</taxon>
        <taxon>Magnoliopsida</taxon>
        <taxon>eudicotyledons</taxon>
        <taxon>Gunneridae</taxon>
        <taxon>Pentapetalae</taxon>
        <taxon>rosids</taxon>
        <taxon>fabids</taxon>
        <taxon>Rosales</taxon>
        <taxon>Rosaceae</taxon>
        <taxon>Amygdaloideae</taxon>
        <taxon>Maleae</taxon>
        <taxon>Malus</taxon>
    </lineage>
</organism>
<evidence type="ECO:0000256" key="1">
    <source>
        <dbReference type="ARBA" id="ARBA00001973"/>
    </source>
</evidence>
<dbReference type="Pfam" id="PF12142">
    <property type="entry name" value="PPO1_DWL"/>
    <property type="match status" value="2"/>
</dbReference>
<dbReference type="InterPro" id="IPR008922">
    <property type="entry name" value="Di-copper_centre_dom_sf"/>
</dbReference>
<dbReference type="InterPro" id="IPR022739">
    <property type="entry name" value="Polyphenol_oxidase_cen"/>
</dbReference>
<evidence type="ECO:0000256" key="8">
    <source>
        <dbReference type="ARBA" id="ARBA00023008"/>
    </source>
</evidence>
<dbReference type="Proteomes" id="UP000290289">
    <property type="component" value="Chromosome 5"/>
</dbReference>
<dbReference type="SUPFAM" id="SSF48056">
    <property type="entry name" value="Di-copper centre-containing domain"/>
    <property type="match status" value="1"/>
</dbReference>
<dbReference type="GO" id="GO:0046872">
    <property type="term" value="F:metal ion binding"/>
    <property type="evidence" value="ECO:0007669"/>
    <property type="project" value="UniProtKB-KW"/>
</dbReference>
<dbReference type="PANTHER" id="PTHR11474">
    <property type="entry name" value="TYROSINASE FAMILY MEMBER"/>
    <property type="match status" value="1"/>
</dbReference>
<evidence type="ECO:0000256" key="7">
    <source>
        <dbReference type="ARBA" id="ARBA00023002"/>
    </source>
</evidence>
<dbReference type="PROSITE" id="PS00497">
    <property type="entry name" value="TYROSINASE_1"/>
    <property type="match status" value="1"/>
</dbReference>
<comment type="similarity">
    <text evidence="3">Belongs to the tyrosinase family.</text>
</comment>
<evidence type="ECO:0000256" key="6">
    <source>
        <dbReference type="ARBA" id="ARBA00022946"/>
    </source>
</evidence>
<proteinExistence type="inferred from homology"/>
<keyword evidence="4" id="KW-0479">Metal-binding</keyword>
<keyword evidence="14" id="KW-1185">Reference proteome</keyword>
<evidence type="ECO:0000256" key="9">
    <source>
        <dbReference type="ARBA" id="ARBA00023078"/>
    </source>
</evidence>
<dbReference type="FunFam" id="1.10.1280.10:FF:000007">
    <property type="entry name" value="Polyphenol oxidase, chloroplastic"/>
    <property type="match status" value="1"/>
</dbReference>
<dbReference type="PANTHER" id="PTHR11474:SF95">
    <property type="entry name" value="POLYPHENOL OXIDASE, CHLOROPLASTIC-LIKE"/>
    <property type="match status" value="1"/>
</dbReference>
<dbReference type="InterPro" id="IPR050316">
    <property type="entry name" value="Tyrosinase/Hemocyanin"/>
</dbReference>
<dbReference type="GO" id="GO:0009543">
    <property type="term" value="C:chloroplast thylakoid lumen"/>
    <property type="evidence" value="ECO:0007669"/>
    <property type="project" value="UniProtKB-SubCell"/>
</dbReference>
<name>A0A498JVN7_MALDO</name>
<keyword evidence="6" id="KW-0809">Transit peptide</keyword>
<comment type="subcellular location">
    <subcellularLocation>
        <location evidence="2">Plastid</location>
        <location evidence="2">Chloroplast thylakoid lumen</location>
    </subcellularLocation>
</comment>
<dbReference type="InterPro" id="IPR002227">
    <property type="entry name" value="Tyrosinase_Cu-bd"/>
</dbReference>
<sequence>MSSSPLPTSTMVALHSTTTTFFRSHLFPNKSQTPLQRKPKQCLAGRVRCKATKGDNDNLDQGLARLDRRNMLIGLGAGGLYGKVGNPFAFAAPISAPDLTTCVPASKPDGSTIDCCPPTTTTIIDFELPDSGPLRTRPAAQDVANDPEYLAKYKNAVEMMRALPDDDPRSHAQQAMVHCSYCDGGYPQVGYSDLEIQVHFCWLFFPFHRWYLYFYEKIMGELIGDQTFALPFWNWDAPAGMYIPEIFTDTTSSLYDQYRNTAHQPPKLLDLNYGRTDDDVDDATRIKENLTTMYKQMVSNATCHRLFYGEPYSAGDEPDPGAGNIETTPHNNIHLWVGDPTQPNGEDMGTFYSAARDPVFYSHHSNVDRMWSIYKDKLGGTDIENTDWLDAEFLFYDEKKNLMRVNVRDSLDTKKLGYVYDENVSIPWLDSKPTARKSTNKRKATVSSSDLSTTFPATLSDIISVEVTRPSKTKRTAAQKKAQDEVLVIKGIEFAGNETVKFDVYVNDDADSLAGKDKSEFAGSFVHVPHKHKKNIKTNLRLSITSLLEELDAETDNSLVVTLVPKVGKGPITIGGLHCNENPNNASIDTKKLGYVYDEKKNLVRVKFRDSLDTKKLGYVYDKNVSIPWLDSKPTARKSTNKRKATVSSSDLSTTFPATLSDIISVEVTRPSTTKRTAAQKKAQDEVLVIKGIEFAGNETVKFDVYVNDDADSLAGKDKSEFAGSFVHVPHKHKKNIKTNLRLSITSLLEELDAETDSSLVVTLVPKVGKGPITIGGFSIELINTT</sequence>
<dbReference type="InterPro" id="IPR022740">
    <property type="entry name" value="Polyphenol_oxidase_C"/>
</dbReference>
<dbReference type="PRINTS" id="PR00092">
    <property type="entry name" value="TYROSINASE"/>
</dbReference>
<dbReference type="Gene3D" id="1.10.1280.10">
    <property type="entry name" value="Di-copper center containing domain from catechol oxidase"/>
    <property type="match status" value="1"/>
</dbReference>
<gene>
    <name evidence="13" type="ORF">DVH24_011570</name>
</gene>
<evidence type="ECO:0000256" key="10">
    <source>
        <dbReference type="ARBA" id="ARBA00023157"/>
    </source>
</evidence>
<reference evidence="13 14" key="1">
    <citation type="submission" date="2018-10" db="EMBL/GenBank/DDBJ databases">
        <title>A high-quality apple genome assembly.</title>
        <authorList>
            <person name="Hu J."/>
        </authorList>
    </citation>
    <scope>NUCLEOTIDE SEQUENCE [LARGE SCALE GENOMIC DNA]</scope>
    <source>
        <strain evidence="14">cv. HFTH1</strain>
        <tissue evidence="13">Young leaf</tissue>
    </source>
</reference>
<evidence type="ECO:0000256" key="3">
    <source>
        <dbReference type="ARBA" id="ARBA00009928"/>
    </source>
</evidence>
<dbReference type="Pfam" id="PF00264">
    <property type="entry name" value="Tyrosinase"/>
    <property type="match status" value="1"/>
</dbReference>
<keyword evidence="10" id="KW-1015">Disulfide bond</keyword>